<evidence type="ECO:0000313" key="3">
    <source>
        <dbReference type="Proteomes" id="UP000321306"/>
    </source>
</evidence>
<evidence type="ECO:0000313" key="2">
    <source>
        <dbReference type="EMBL" id="GEM44834.1"/>
    </source>
</evidence>
<sequence length="180" mass="19633">MPKWMIVIPFLVGSALAGSAEFNKIVTYLKTAPATKGVMKFEQKTYTSQGMSTNGLTLKVKAKDDSLNPVQLYTVVNAKKAVTGFRFKVSNLSDGAVYSLVYTAALMPILCLALPENSPGTDWMGQKLNDAINKGNAEFEKEFGVFTWNVQSAGKTLILEVTRSDAPGGKAWENYCSFLK</sequence>
<dbReference type="Proteomes" id="UP000321306">
    <property type="component" value="Unassembled WGS sequence"/>
</dbReference>
<dbReference type="RefSeq" id="WP_146881961.1">
    <property type="nucleotide sequence ID" value="NZ_BJXB01000001.1"/>
</dbReference>
<reference evidence="2 3" key="1">
    <citation type="submission" date="2019-07" db="EMBL/GenBank/DDBJ databases">
        <title>Whole genome shotgun sequence of Deinococcus cellulosilyticus NBRC 106333.</title>
        <authorList>
            <person name="Hosoyama A."/>
            <person name="Uohara A."/>
            <person name="Ohji S."/>
            <person name="Ichikawa N."/>
        </authorList>
    </citation>
    <scope>NUCLEOTIDE SEQUENCE [LARGE SCALE GENOMIC DNA]</scope>
    <source>
        <strain evidence="2 3">NBRC 106333</strain>
    </source>
</reference>
<accession>A0A511MW80</accession>
<dbReference type="EMBL" id="BJXB01000001">
    <property type="protein sequence ID" value="GEM44834.1"/>
    <property type="molecule type" value="Genomic_DNA"/>
</dbReference>
<name>A0A511MW80_DEIC1</name>
<protein>
    <submittedName>
        <fullName evidence="2">Uncharacterized protein</fullName>
    </submittedName>
</protein>
<organism evidence="2 3">
    <name type="scientific">Deinococcus cellulosilyticus (strain DSM 18568 / NBRC 106333 / KACC 11606 / 5516J-15)</name>
    <dbReference type="NCBI Taxonomy" id="1223518"/>
    <lineage>
        <taxon>Bacteria</taxon>
        <taxon>Thermotogati</taxon>
        <taxon>Deinococcota</taxon>
        <taxon>Deinococci</taxon>
        <taxon>Deinococcales</taxon>
        <taxon>Deinococcaceae</taxon>
        <taxon>Deinococcus</taxon>
    </lineage>
</organism>
<evidence type="ECO:0000256" key="1">
    <source>
        <dbReference type="SAM" id="SignalP"/>
    </source>
</evidence>
<feature type="signal peptide" evidence="1">
    <location>
        <begin position="1"/>
        <end position="19"/>
    </location>
</feature>
<gene>
    <name evidence="2" type="ORF">DC3_04690</name>
</gene>
<proteinExistence type="predicted"/>
<keyword evidence="1" id="KW-0732">Signal</keyword>
<dbReference type="AlphaFoldDB" id="A0A511MW80"/>
<keyword evidence="3" id="KW-1185">Reference proteome</keyword>
<comment type="caution">
    <text evidence="2">The sequence shown here is derived from an EMBL/GenBank/DDBJ whole genome shotgun (WGS) entry which is preliminary data.</text>
</comment>
<feature type="chain" id="PRO_5021840849" evidence="1">
    <location>
        <begin position="20"/>
        <end position="180"/>
    </location>
</feature>